<evidence type="ECO:0000313" key="3">
    <source>
        <dbReference type="EMBL" id="OAJ45307.1"/>
    </source>
</evidence>
<dbReference type="SUPFAM" id="SSF52058">
    <property type="entry name" value="L domain-like"/>
    <property type="match status" value="1"/>
</dbReference>
<organism evidence="3 4">
    <name type="scientific">Batrachochytrium dendrobatidis (strain JEL423)</name>
    <dbReference type="NCBI Taxonomy" id="403673"/>
    <lineage>
        <taxon>Eukaryota</taxon>
        <taxon>Fungi</taxon>
        <taxon>Fungi incertae sedis</taxon>
        <taxon>Chytridiomycota</taxon>
        <taxon>Chytridiomycota incertae sedis</taxon>
        <taxon>Chytridiomycetes</taxon>
        <taxon>Rhizophydiales</taxon>
        <taxon>Rhizophydiales incertae sedis</taxon>
        <taxon>Batrachochytrium</taxon>
    </lineage>
</organism>
<keyword evidence="2" id="KW-0472">Membrane</keyword>
<name>A0A177WZ06_BATDL</name>
<proteinExistence type="predicted"/>
<evidence type="ECO:0000313" key="4">
    <source>
        <dbReference type="Proteomes" id="UP000077115"/>
    </source>
</evidence>
<dbReference type="Proteomes" id="UP000077115">
    <property type="component" value="Unassembled WGS sequence"/>
</dbReference>
<dbReference type="FunFam" id="3.80.10.10:FF:000383">
    <property type="entry name" value="Leucine-rich repeat receptor protein kinase EMS1"/>
    <property type="match status" value="1"/>
</dbReference>
<dbReference type="InterPro" id="IPR051824">
    <property type="entry name" value="LRR_Rcpt-Like_S/T_Kinase"/>
</dbReference>
<feature type="transmembrane region" description="Helical" evidence="2">
    <location>
        <begin position="273"/>
        <end position="294"/>
    </location>
</feature>
<evidence type="ECO:0000256" key="1">
    <source>
        <dbReference type="ARBA" id="ARBA00022737"/>
    </source>
</evidence>
<dbReference type="InterPro" id="IPR001611">
    <property type="entry name" value="Leu-rich_rpt"/>
</dbReference>
<dbReference type="OrthoDB" id="676979at2759"/>
<keyword evidence="2" id="KW-1133">Transmembrane helix</keyword>
<dbReference type="Pfam" id="PF00560">
    <property type="entry name" value="LRR_1"/>
    <property type="match status" value="2"/>
</dbReference>
<gene>
    <name evidence="3" type="ORF">BDEG_28457</name>
</gene>
<accession>A0A177WZ06</accession>
<sequence length="348" mass="36772">MSAFPSFAVLAPSPSTIPSSEETAPKDCAALQAIFPTVVLGSNCCTYAGITCLGSKIVDLAKYFDDVYSLKLNFKSDCHLSALNTLNLSGNIPPALTSLDALESLYLHENAFTGEIPSSFGNFTKLQNLWLFKNMLVGSIPSSLGDIKSLQSLHIENNQLSGTIPSSLTTLPTFSHFKDNLMNMYTVFSNTISYFGGNTNLTGQFPSGGFSGLIDCNSAGTSVCIGANYVGQQCGVPFCVPQATGATNSMTASPAPTSVLAAANSSSTSGFNITYKIATVAAAIVVMVTIIFFVMRYRKRRAYLAAQPPASSGLQVVSHSSQPIKSRDLVYYSTDTPNAGSSRVTVIS</sequence>
<dbReference type="AlphaFoldDB" id="A0A177WZ06"/>
<dbReference type="EMBL" id="DS022315">
    <property type="protein sequence ID" value="OAJ45307.1"/>
    <property type="molecule type" value="Genomic_DNA"/>
</dbReference>
<dbReference type="Gene3D" id="3.80.10.10">
    <property type="entry name" value="Ribonuclease Inhibitor"/>
    <property type="match status" value="1"/>
</dbReference>
<dbReference type="STRING" id="403673.A0A177WZ06"/>
<evidence type="ECO:0008006" key="5">
    <source>
        <dbReference type="Google" id="ProtNLM"/>
    </source>
</evidence>
<reference evidence="3 4" key="2">
    <citation type="submission" date="2016-05" db="EMBL/GenBank/DDBJ databases">
        <title>Lineage-specific infection strategies underlie the spectrum of fungal disease in amphibians.</title>
        <authorList>
            <person name="Cuomo C.A."/>
            <person name="Farrer R.A."/>
            <person name="James T."/>
            <person name="Longcore J."/>
            <person name="Birren B."/>
        </authorList>
    </citation>
    <scope>NUCLEOTIDE SEQUENCE [LARGE SCALE GENOMIC DNA]</scope>
    <source>
        <strain evidence="3 4">JEL423</strain>
    </source>
</reference>
<keyword evidence="1" id="KW-0677">Repeat</keyword>
<dbReference type="PANTHER" id="PTHR48006">
    <property type="entry name" value="LEUCINE-RICH REPEAT-CONTAINING PROTEIN DDB_G0281931-RELATED"/>
    <property type="match status" value="1"/>
</dbReference>
<protein>
    <recommendedName>
        <fullName evidence="5">L domain-like protein</fullName>
    </recommendedName>
</protein>
<dbReference type="InterPro" id="IPR032675">
    <property type="entry name" value="LRR_dom_sf"/>
</dbReference>
<keyword evidence="2" id="KW-0812">Transmembrane</keyword>
<dbReference type="VEuPathDB" id="FungiDB:BDEG_28457"/>
<evidence type="ECO:0000256" key="2">
    <source>
        <dbReference type="SAM" id="Phobius"/>
    </source>
</evidence>
<reference evidence="3 4" key="1">
    <citation type="submission" date="2006-10" db="EMBL/GenBank/DDBJ databases">
        <title>The Genome Sequence of Batrachochytrium dendrobatidis JEL423.</title>
        <authorList>
            <consortium name="The Broad Institute Genome Sequencing Platform"/>
            <person name="Birren B."/>
            <person name="Lander E."/>
            <person name="Galagan J."/>
            <person name="Cuomo C."/>
            <person name="Devon K."/>
            <person name="Jaffe D."/>
            <person name="Butler J."/>
            <person name="Alvarez P."/>
            <person name="Gnerre S."/>
            <person name="Grabherr M."/>
            <person name="Kleber M."/>
            <person name="Mauceli E."/>
            <person name="Brockman W."/>
            <person name="Young S."/>
            <person name="LaButti K."/>
            <person name="Sykes S."/>
            <person name="DeCaprio D."/>
            <person name="Crawford M."/>
            <person name="Koehrsen M."/>
            <person name="Engels R."/>
            <person name="Montgomery P."/>
            <person name="Pearson M."/>
            <person name="Howarth C."/>
            <person name="Larson L."/>
            <person name="White J."/>
            <person name="O'Leary S."/>
            <person name="Kodira C."/>
            <person name="Zeng Q."/>
            <person name="Yandava C."/>
            <person name="Alvarado L."/>
            <person name="Longcore J."/>
            <person name="James T."/>
        </authorList>
    </citation>
    <scope>NUCLEOTIDE SEQUENCE [LARGE SCALE GENOMIC DNA]</scope>
    <source>
        <strain evidence="3 4">JEL423</strain>
    </source>
</reference>